<dbReference type="Proteomes" id="UP000053144">
    <property type="component" value="Chromosome 4"/>
</dbReference>
<feature type="domain" description="Mono-/di-acylglycerol lipase N-terminal" evidence="2">
    <location>
        <begin position="8"/>
        <end position="49"/>
    </location>
</feature>
<reference evidence="4" key="1">
    <citation type="journal article" date="2015" name="Proc. Natl. Acad. Sci. U.S.A.">
        <title>Genome sequencing of adzuki bean (Vigna angularis) provides insight into high starch and low fat accumulation and domestication.</title>
        <authorList>
            <person name="Yang K."/>
            <person name="Tian Z."/>
            <person name="Chen C."/>
            <person name="Luo L."/>
            <person name="Zhao B."/>
            <person name="Wang Z."/>
            <person name="Yu L."/>
            <person name="Li Y."/>
            <person name="Sun Y."/>
            <person name="Li W."/>
            <person name="Chen Y."/>
            <person name="Li Y."/>
            <person name="Zhang Y."/>
            <person name="Ai D."/>
            <person name="Zhao J."/>
            <person name="Shang C."/>
            <person name="Ma Y."/>
            <person name="Wu B."/>
            <person name="Wang M."/>
            <person name="Gao L."/>
            <person name="Sun D."/>
            <person name="Zhang P."/>
            <person name="Guo F."/>
            <person name="Wang W."/>
            <person name="Li Y."/>
            <person name="Wang J."/>
            <person name="Varshney R.K."/>
            <person name="Wang J."/>
            <person name="Ling H.Q."/>
            <person name="Wan P."/>
        </authorList>
    </citation>
    <scope>NUCLEOTIDE SEQUENCE</scope>
    <source>
        <strain evidence="4">cv. Jingnong 6</strain>
    </source>
</reference>
<dbReference type="GO" id="GO:0016042">
    <property type="term" value="P:lipid catabolic process"/>
    <property type="evidence" value="ECO:0007669"/>
    <property type="project" value="InterPro"/>
</dbReference>
<feature type="signal peptide" evidence="1">
    <location>
        <begin position="1"/>
        <end position="17"/>
    </location>
</feature>
<dbReference type="AlphaFoldDB" id="A0A0L9UB17"/>
<accession>A0A0L9UB17</accession>
<dbReference type="EMBL" id="CM003374">
    <property type="protein sequence ID" value="KOM40110.1"/>
    <property type="molecule type" value="Genomic_DNA"/>
</dbReference>
<dbReference type="PANTHER" id="PTHR46398">
    <property type="entry name" value="ALPHA/BETA-HYDROLASES SUPERFAMILY PROTEIN"/>
    <property type="match status" value="1"/>
</dbReference>
<evidence type="ECO:0000313" key="4">
    <source>
        <dbReference type="Proteomes" id="UP000053144"/>
    </source>
</evidence>
<protein>
    <recommendedName>
        <fullName evidence="2">Mono-/di-acylglycerol lipase N-terminal domain-containing protein</fullName>
    </recommendedName>
</protein>
<sequence>MSASCGVVECIFVLGCARWLWKRCTYVGNYDNATWSAATADEFDPVRLGNLGAWKQRLTLTVDQKDLLLCRGDPLSHPSPLLEAFSATSRGCKHIHNHTTPKGISQPLPCLSTLLPLSSFSFSPLHIPSVRASRTIIVVLGVGKVDDVDRFEKTVILLNGENEVADRVMTNSSGGEV</sequence>
<evidence type="ECO:0000256" key="1">
    <source>
        <dbReference type="SAM" id="SignalP"/>
    </source>
</evidence>
<dbReference type="Pfam" id="PF03893">
    <property type="entry name" value="Lipase3_N"/>
    <property type="match status" value="1"/>
</dbReference>
<feature type="chain" id="PRO_5005595459" description="Mono-/di-acylglycerol lipase N-terminal domain-containing protein" evidence="1">
    <location>
        <begin position="18"/>
        <end position="177"/>
    </location>
</feature>
<gene>
    <name evidence="3" type="ORF">LR48_Vigan04g030800</name>
</gene>
<keyword evidence="1" id="KW-0732">Signal</keyword>
<dbReference type="STRING" id="3914.A0A0L9UB17"/>
<name>A0A0L9UB17_PHAAN</name>
<proteinExistence type="predicted"/>
<dbReference type="Gramene" id="KOM40110">
    <property type="protein sequence ID" value="KOM40110"/>
    <property type="gene ID" value="LR48_Vigan04g030800"/>
</dbReference>
<organism evidence="3 4">
    <name type="scientific">Phaseolus angularis</name>
    <name type="common">Azuki bean</name>
    <name type="synonym">Vigna angularis</name>
    <dbReference type="NCBI Taxonomy" id="3914"/>
    <lineage>
        <taxon>Eukaryota</taxon>
        <taxon>Viridiplantae</taxon>
        <taxon>Streptophyta</taxon>
        <taxon>Embryophyta</taxon>
        <taxon>Tracheophyta</taxon>
        <taxon>Spermatophyta</taxon>
        <taxon>Magnoliopsida</taxon>
        <taxon>eudicotyledons</taxon>
        <taxon>Gunneridae</taxon>
        <taxon>Pentapetalae</taxon>
        <taxon>rosids</taxon>
        <taxon>fabids</taxon>
        <taxon>Fabales</taxon>
        <taxon>Fabaceae</taxon>
        <taxon>Papilionoideae</taxon>
        <taxon>50 kb inversion clade</taxon>
        <taxon>NPAAA clade</taxon>
        <taxon>indigoferoid/millettioid clade</taxon>
        <taxon>Phaseoleae</taxon>
        <taxon>Vigna</taxon>
    </lineage>
</organism>
<dbReference type="PANTHER" id="PTHR46398:SF7">
    <property type="entry name" value="ALPHA_BETA-HYDROLASES SUPERFAMILY PROTEIN"/>
    <property type="match status" value="1"/>
</dbReference>
<dbReference type="InterPro" id="IPR005592">
    <property type="entry name" value="Mono/diacylglycerol_lipase_N"/>
</dbReference>
<evidence type="ECO:0000313" key="3">
    <source>
        <dbReference type="EMBL" id="KOM40110.1"/>
    </source>
</evidence>
<evidence type="ECO:0000259" key="2">
    <source>
        <dbReference type="Pfam" id="PF03893"/>
    </source>
</evidence>